<feature type="region of interest" description="Disordered" evidence="1">
    <location>
        <begin position="1"/>
        <end position="21"/>
    </location>
</feature>
<dbReference type="OMA" id="RGNSHHK"/>
<organism evidence="2 3">
    <name type="scientific">Neolamprologus brichardi</name>
    <name type="common">Fairy cichlid</name>
    <name type="synonym">Lamprologus brichardi</name>
    <dbReference type="NCBI Taxonomy" id="32507"/>
    <lineage>
        <taxon>Eukaryota</taxon>
        <taxon>Metazoa</taxon>
        <taxon>Chordata</taxon>
        <taxon>Craniata</taxon>
        <taxon>Vertebrata</taxon>
        <taxon>Euteleostomi</taxon>
        <taxon>Actinopterygii</taxon>
        <taxon>Neopterygii</taxon>
        <taxon>Teleostei</taxon>
        <taxon>Neoteleostei</taxon>
        <taxon>Acanthomorphata</taxon>
        <taxon>Ovalentaria</taxon>
        <taxon>Cichlomorphae</taxon>
        <taxon>Cichliformes</taxon>
        <taxon>Cichlidae</taxon>
        <taxon>African cichlids</taxon>
        <taxon>Pseudocrenilabrinae</taxon>
        <taxon>Lamprologini</taxon>
        <taxon>Neolamprologus</taxon>
    </lineage>
</organism>
<sequence length="133" mass="16059">MKLWVPTRALSRRPNSDRPLSSHTLHLRHRHRLLLCCPHLPLVLCNPPPFNYNNSFRRLRPPLRTNIILRRHCHYKSSFRSPLYRQFSSPMNLRRILRRQCHPHSFFCLSLPPPLHYCSCNHSAPYFFTRNRI</sequence>
<evidence type="ECO:0000256" key="1">
    <source>
        <dbReference type="SAM" id="MobiDB-lite"/>
    </source>
</evidence>
<dbReference type="AlphaFoldDB" id="A0A3Q4GAW5"/>
<evidence type="ECO:0000313" key="3">
    <source>
        <dbReference type="Proteomes" id="UP000261580"/>
    </source>
</evidence>
<reference evidence="2" key="2">
    <citation type="submission" date="2025-09" db="UniProtKB">
        <authorList>
            <consortium name="Ensembl"/>
        </authorList>
    </citation>
    <scope>IDENTIFICATION</scope>
</reference>
<dbReference type="Ensembl" id="ENSNBRT00000000097.1">
    <property type="protein sequence ID" value="ENSNBRP00000000072.1"/>
    <property type="gene ID" value="ENSNBRG00000000075.1"/>
</dbReference>
<keyword evidence="3" id="KW-1185">Reference proteome</keyword>
<reference evidence="2" key="1">
    <citation type="submission" date="2025-08" db="UniProtKB">
        <authorList>
            <consortium name="Ensembl"/>
        </authorList>
    </citation>
    <scope>IDENTIFICATION</scope>
</reference>
<protein>
    <submittedName>
        <fullName evidence="2">Uncharacterized protein</fullName>
    </submittedName>
</protein>
<evidence type="ECO:0000313" key="2">
    <source>
        <dbReference type="Ensembl" id="ENSNBRP00000000072.1"/>
    </source>
</evidence>
<accession>A0A3Q4GAW5</accession>
<proteinExistence type="predicted"/>
<name>A0A3Q4GAW5_NEOBR</name>
<dbReference type="Bgee" id="ENSNBRG00000000075">
    <property type="expression patterns" value="Expressed in camera-type eye and 8 other cell types or tissues"/>
</dbReference>
<dbReference type="Proteomes" id="UP000261580">
    <property type="component" value="Unassembled WGS sequence"/>
</dbReference>